<name>A0A1V5ZP99_9BACT</name>
<gene>
    <name evidence="1" type="ORF">BWY04_00424</name>
</gene>
<dbReference type="Proteomes" id="UP000485621">
    <property type="component" value="Unassembled WGS sequence"/>
</dbReference>
<reference evidence="1" key="1">
    <citation type="submission" date="2017-02" db="EMBL/GenBank/DDBJ databases">
        <title>Delving into the versatile metabolic prowess of the omnipresent phylum Bacteroidetes.</title>
        <authorList>
            <person name="Nobu M.K."/>
            <person name="Mei R."/>
            <person name="Narihiro T."/>
            <person name="Kuroda K."/>
            <person name="Liu W.-T."/>
        </authorList>
    </citation>
    <scope>NUCLEOTIDE SEQUENCE</scope>
    <source>
        <strain evidence="1">ADurb.Bin160</strain>
    </source>
</reference>
<proteinExistence type="predicted"/>
<protein>
    <submittedName>
        <fullName evidence="1">Uncharacterized protein</fullName>
    </submittedName>
</protein>
<comment type="caution">
    <text evidence="1">The sequence shown here is derived from an EMBL/GenBank/DDBJ whole genome shotgun (WGS) entry which is preliminary data.</text>
</comment>
<dbReference type="AlphaFoldDB" id="A0A1V5ZP99"/>
<dbReference type="EMBL" id="MWDB01000006">
    <property type="protein sequence ID" value="OQB42065.1"/>
    <property type="molecule type" value="Genomic_DNA"/>
</dbReference>
<sequence length="30" mass="3367">MKSYKQIGISDGKIPQYSKGNVHTLEALFL</sequence>
<accession>A0A1V5ZP99</accession>
<organism evidence="1">
    <name type="scientific">candidate division CPR1 bacterium ADurb.Bin160</name>
    <dbReference type="NCBI Taxonomy" id="1852826"/>
    <lineage>
        <taxon>Bacteria</taxon>
        <taxon>candidate division CPR1</taxon>
    </lineage>
</organism>
<evidence type="ECO:0000313" key="1">
    <source>
        <dbReference type="EMBL" id="OQB42065.1"/>
    </source>
</evidence>